<dbReference type="RefSeq" id="WP_062075418.1">
    <property type="nucleotide sequence ID" value="NZ_BBRC01000008.1"/>
</dbReference>
<dbReference type="InterPro" id="IPR003718">
    <property type="entry name" value="OsmC/Ohr_fam"/>
</dbReference>
<dbReference type="InterPro" id="IPR036102">
    <property type="entry name" value="OsmC/Ohrsf"/>
</dbReference>
<accession>A0A7Y9Z8R0</accession>
<proteinExistence type="predicted"/>
<dbReference type="Pfam" id="PF02566">
    <property type="entry name" value="OsmC"/>
    <property type="match status" value="1"/>
</dbReference>
<dbReference type="Gene3D" id="3.30.300.20">
    <property type="match status" value="1"/>
</dbReference>
<name>A0A7Y9Z8R0_9MICO</name>
<reference evidence="1 2" key="1">
    <citation type="submission" date="2020-07" db="EMBL/GenBank/DDBJ databases">
        <title>Sequencing the genomes of 1000 actinobacteria strains.</title>
        <authorList>
            <person name="Klenk H.-P."/>
        </authorList>
    </citation>
    <scope>NUCLEOTIDE SEQUENCE [LARGE SCALE GENOMIC DNA]</scope>
    <source>
        <strain evidence="1 2">DSM 19970</strain>
    </source>
</reference>
<sequence>MARTVSPRSVTLTRDSLGVYTATNAEGATLQFGRGEGLLGPVELLLAAVAGCSSIDVDHMTTRRAQPDRFEVTASADHVHDSDEGNILQNIRVLFDLAFPLGEDGDKARARIASALAISHEKECTVSRTLEAVTAVALIEKP</sequence>
<evidence type="ECO:0000313" key="2">
    <source>
        <dbReference type="Proteomes" id="UP000547973"/>
    </source>
</evidence>
<dbReference type="Proteomes" id="UP000547973">
    <property type="component" value="Unassembled WGS sequence"/>
</dbReference>
<keyword evidence="2" id="KW-1185">Reference proteome</keyword>
<dbReference type="InterPro" id="IPR015946">
    <property type="entry name" value="KH_dom-like_a/b"/>
</dbReference>
<organism evidence="1 2">
    <name type="scientific">Demequina lutea</name>
    <dbReference type="NCBI Taxonomy" id="431489"/>
    <lineage>
        <taxon>Bacteria</taxon>
        <taxon>Bacillati</taxon>
        <taxon>Actinomycetota</taxon>
        <taxon>Actinomycetes</taxon>
        <taxon>Micrococcales</taxon>
        <taxon>Demequinaceae</taxon>
        <taxon>Demequina</taxon>
    </lineage>
</organism>
<dbReference type="OrthoDB" id="4864805at2"/>
<dbReference type="SUPFAM" id="SSF82784">
    <property type="entry name" value="OsmC-like"/>
    <property type="match status" value="1"/>
</dbReference>
<dbReference type="AlphaFoldDB" id="A0A7Y9Z8R0"/>
<protein>
    <submittedName>
        <fullName evidence="1">Putative OsmC-like protein</fullName>
    </submittedName>
</protein>
<dbReference type="EMBL" id="JACBZO010000001">
    <property type="protein sequence ID" value="NYI40038.1"/>
    <property type="molecule type" value="Genomic_DNA"/>
</dbReference>
<comment type="caution">
    <text evidence="1">The sequence shown here is derived from an EMBL/GenBank/DDBJ whole genome shotgun (WGS) entry which is preliminary data.</text>
</comment>
<evidence type="ECO:0000313" key="1">
    <source>
        <dbReference type="EMBL" id="NYI40038.1"/>
    </source>
</evidence>
<gene>
    <name evidence="1" type="ORF">BKA03_000157</name>
</gene>